<evidence type="ECO:0000313" key="2">
    <source>
        <dbReference type="Proteomes" id="UP000193642"/>
    </source>
</evidence>
<gene>
    <name evidence="1" type="ORF">BCR33DRAFT_819649</name>
</gene>
<name>A0A1Y2ACY5_9FUNG</name>
<dbReference type="AlphaFoldDB" id="A0A1Y2ACY5"/>
<protein>
    <submittedName>
        <fullName evidence="1">Uncharacterized protein</fullName>
    </submittedName>
</protein>
<keyword evidence="2" id="KW-1185">Reference proteome</keyword>
<accession>A0A1Y2ACY5</accession>
<evidence type="ECO:0000313" key="1">
    <source>
        <dbReference type="EMBL" id="ORY20334.1"/>
    </source>
</evidence>
<sequence length="927" mass="102153">MTQKNDPVAVNPTSLTQEDVKNISELADALSKDDNTKECTEAQLDSILNPLQQTQHMLDCFSGTDMVLAIGESGHGKSTLLNAQFNSHELIVTEEGDIECRSGGFQIGKGYHSHTLFPSFLLLSNGILVVDLPGPDDTRGPYYKLLIGFIYRAFFNNKRKVKLILVQIHPRVYGRGASFQRIINSDFVSETNSIVVYTKGGTFQKPSPEDLTAEFTSKKIKSFFMPSPQQPGQYITQNKNIQDAITTGLNELTPSAPLYNCEWDSEVQILLQRLTLKAKSIAGKLVESELVGLIGANTATILWHKVSEFLMWFESDTKLLFSTLLSKLNEFGVKLDQEIFYTHINRLHLLETMNQDVAWKRSDWITANPAILQWRNIVQSSHQLRNQFRFITSDRGTTVISGISFKISDCTEYFNNDLKKVILIAYESIVIDIPVANWMDLVIISPTWEFNIKEGVTSIFNLSANKILNERPKSTDATKAERGLPGNGGGHFFAIFNHLAPRDMTQASLPSILNIPISLVSCNTDSLVTNKDKLCEKHVFILSKTKEGFYSIRSLSGKVVAENPATHKAVLKPLSNFLAPAALLKIEVNKYTNKLNFLSIDTGKFLLPDQKQNSIKFKSCQTLVFEGWQVAPAVQFLATSTGQAGGKGAAGKDAVTGVDGVVSAAQRANFVNEVVTVFWENTTIHWPLHLPEEPPNRWRINQRCRLTWTGPHMAPSPYDNLPICTYEYTMKCDGDHGSCGIDSGLRGAGGFGGYGGFMKWFSMASTKYVAIVEGNKGEMGPPGDAGISSVGGKRADTAVYETTFHFIDREALNLIVGPAAVASVVSGEVVLGGAALIGLIVSNCVIANKLNSESNRTVQYVASNDRARGGKSITDIDPNPYPQVIHRQSLSIVEIKAIFVAECVKLQEAHRYLDFSELLGQISLPSS</sequence>
<comment type="caution">
    <text evidence="1">The sequence shown here is derived from an EMBL/GenBank/DDBJ whole genome shotgun (WGS) entry which is preliminary data.</text>
</comment>
<dbReference type="Proteomes" id="UP000193642">
    <property type="component" value="Unassembled WGS sequence"/>
</dbReference>
<organism evidence="1 2">
    <name type="scientific">Rhizoclosmatium globosum</name>
    <dbReference type="NCBI Taxonomy" id="329046"/>
    <lineage>
        <taxon>Eukaryota</taxon>
        <taxon>Fungi</taxon>
        <taxon>Fungi incertae sedis</taxon>
        <taxon>Chytridiomycota</taxon>
        <taxon>Chytridiomycota incertae sedis</taxon>
        <taxon>Chytridiomycetes</taxon>
        <taxon>Chytridiales</taxon>
        <taxon>Chytriomycetaceae</taxon>
        <taxon>Rhizoclosmatium</taxon>
    </lineage>
</organism>
<dbReference type="Gene3D" id="3.40.50.300">
    <property type="entry name" value="P-loop containing nucleotide triphosphate hydrolases"/>
    <property type="match status" value="1"/>
</dbReference>
<reference evidence="1 2" key="1">
    <citation type="submission" date="2016-07" db="EMBL/GenBank/DDBJ databases">
        <title>Pervasive Adenine N6-methylation of Active Genes in Fungi.</title>
        <authorList>
            <consortium name="DOE Joint Genome Institute"/>
            <person name="Mondo S.J."/>
            <person name="Dannebaum R.O."/>
            <person name="Kuo R.C."/>
            <person name="Labutti K."/>
            <person name="Haridas S."/>
            <person name="Kuo A."/>
            <person name="Salamov A."/>
            <person name="Ahrendt S.R."/>
            <person name="Lipzen A."/>
            <person name="Sullivan W."/>
            <person name="Andreopoulos W.B."/>
            <person name="Clum A."/>
            <person name="Lindquist E."/>
            <person name="Daum C."/>
            <person name="Ramamoorthy G.K."/>
            <person name="Gryganskyi A."/>
            <person name="Culley D."/>
            <person name="Magnuson J.K."/>
            <person name="James T.Y."/>
            <person name="O'Malley M.A."/>
            <person name="Stajich J.E."/>
            <person name="Spatafora J.W."/>
            <person name="Visel A."/>
            <person name="Grigoriev I.V."/>
        </authorList>
    </citation>
    <scope>NUCLEOTIDE SEQUENCE [LARGE SCALE GENOMIC DNA]</scope>
    <source>
        <strain evidence="1 2">JEL800</strain>
    </source>
</reference>
<proteinExistence type="predicted"/>
<dbReference type="SUPFAM" id="SSF52540">
    <property type="entry name" value="P-loop containing nucleoside triphosphate hydrolases"/>
    <property type="match status" value="1"/>
</dbReference>
<dbReference type="OrthoDB" id="125138at2759"/>
<dbReference type="EMBL" id="MCGO01000244">
    <property type="protein sequence ID" value="ORY20334.1"/>
    <property type="molecule type" value="Genomic_DNA"/>
</dbReference>
<dbReference type="InterPro" id="IPR027417">
    <property type="entry name" value="P-loop_NTPase"/>
</dbReference>